<dbReference type="AlphaFoldDB" id="A0A0J1IL10"/>
<feature type="transmembrane region" description="Helical" evidence="1">
    <location>
        <begin position="6"/>
        <end position="24"/>
    </location>
</feature>
<keyword evidence="3" id="KW-1185">Reference proteome</keyword>
<dbReference type="InterPro" id="IPR047808">
    <property type="entry name" value="CueP-like"/>
</dbReference>
<gene>
    <name evidence="2" type="ORF">ABW02_08945</name>
</gene>
<sequence>MKKTKLIIPIFITILFAVTILLIITQNNRYEKIDNSDVKQLVQDYSSGKKSAAAASITSDTLTVNTLDNEEHLYRLPKEEFFVSVAPYLVDTHPCAIHNLAGCRGELANKEFAVYIEDDVGNVYVDELITSQPNGFIDLWLPRNKDLKLTISYNGKTAKSDLATFKDDNTCITALPLT</sequence>
<evidence type="ECO:0000313" key="2">
    <source>
        <dbReference type="EMBL" id="KLV26672.1"/>
    </source>
</evidence>
<accession>A0A0J1IL10</accession>
<dbReference type="Gene3D" id="2.60.40.3700">
    <property type="match status" value="1"/>
</dbReference>
<evidence type="ECO:0000313" key="3">
    <source>
        <dbReference type="Proteomes" id="UP000036045"/>
    </source>
</evidence>
<dbReference type="Proteomes" id="UP000036045">
    <property type="component" value="Unassembled WGS sequence"/>
</dbReference>
<reference evidence="2 3" key="1">
    <citation type="submission" date="2015-05" db="EMBL/GenBank/DDBJ databases">
        <title>Whole genome sequence and identification of bacterial endophytes from Costus igneus.</title>
        <authorList>
            <person name="Lee Y.P."/>
            <person name="Gan H.M."/>
            <person name="Eng W."/>
            <person name="Wheatley M.S."/>
            <person name="Caraballo A."/>
            <person name="Polter S."/>
            <person name="Savka M.A."/>
            <person name="Hudson A.O."/>
        </authorList>
    </citation>
    <scope>NUCLEOTIDE SEQUENCE [LARGE SCALE GENOMIC DNA]</scope>
    <source>
        <strain evidence="2 3">RIT379</strain>
    </source>
</reference>
<dbReference type="NCBIfam" id="NF038094">
    <property type="entry name" value="CueP_fam"/>
    <property type="match status" value="1"/>
</dbReference>
<proteinExistence type="predicted"/>
<dbReference type="EMBL" id="LDPH01000007">
    <property type="protein sequence ID" value="KLV26672.1"/>
    <property type="molecule type" value="Genomic_DNA"/>
</dbReference>
<protein>
    <submittedName>
        <fullName evidence="2">Uncharacterized protein</fullName>
    </submittedName>
</protein>
<dbReference type="PATRIC" id="fig|1397.4.peg.5043"/>
<name>A0A0J1IL10_NIACI</name>
<keyword evidence="1" id="KW-1133">Transmembrane helix</keyword>
<dbReference type="Pfam" id="PF21172">
    <property type="entry name" value="CueP"/>
    <property type="match status" value="1"/>
</dbReference>
<dbReference type="OrthoDB" id="73040at2"/>
<dbReference type="RefSeq" id="WP_047941647.1">
    <property type="nucleotide sequence ID" value="NZ_JBANBP010000016.1"/>
</dbReference>
<keyword evidence="1" id="KW-0812">Transmembrane</keyword>
<organism evidence="2 3">
    <name type="scientific">Niallia circulans</name>
    <name type="common">Bacillus circulans</name>
    <dbReference type="NCBI Taxonomy" id="1397"/>
    <lineage>
        <taxon>Bacteria</taxon>
        <taxon>Bacillati</taxon>
        <taxon>Bacillota</taxon>
        <taxon>Bacilli</taxon>
        <taxon>Bacillales</taxon>
        <taxon>Bacillaceae</taxon>
        <taxon>Niallia</taxon>
    </lineage>
</organism>
<keyword evidence="1" id="KW-0472">Membrane</keyword>
<evidence type="ECO:0000256" key="1">
    <source>
        <dbReference type="SAM" id="Phobius"/>
    </source>
</evidence>
<comment type="caution">
    <text evidence="2">The sequence shown here is derived from an EMBL/GenBank/DDBJ whole genome shotgun (WGS) entry which is preliminary data.</text>
</comment>